<evidence type="ECO:0000313" key="2">
    <source>
        <dbReference type="EMBL" id="JAQ06197.1"/>
    </source>
</evidence>
<accession>A0A146LGX4</accession>
<reference evidence="2" key="1">
    <citation type="journal article" date="2016" name="Gigascience">
        <title>De novo construction of an expanded transcriptome assembly for the western tarnished plant bug, Lygus hesperus.</title>
        <authorList>
            <person name="Tassone E.E."/>
            <person name="Geib S.M."/>
            <person name="Hall B."/>
            <person name="Fabrick J.A."/>
            <person name="Brent C.S."/>
            <person name="Hull J.J."/>
        </authorList>
    </citation>
    <scope>NUCLEOTIDE SEQUENCE</scope>
</reference>
<dbReference type="EMBL" id="GDHC01012432">
    <property type="protein sequence ID" value="JAQ06197.1"/>
    <property type="molecule type" value="Transcribed_RNA"/>
</dbReference>
<feature type="compositionally biased region" description="Basic residues" evidence="1">
    <location>
        <begin position="15"/>
        <end position="24"/>
    </location>
</feature>
<dbReference type="AlphaFoldDB" id="A0A146LGX4"/>
<feature type="region of interest" description="Disordered" evidence="1">
    <location>
        <begin position="1"/>
        <end position="147"/>
    </location>
</feature>
<protein>
    <recommendedName>
        <fullName evidence="3">Serine/Arginine-related protein 53</fullName>
    </recommendedName>
</protein>
<name>A0A146LGX4_LYGHE</name>
<evidence type="ECO:0000256" key="1">
    <source>
        <dbReference type="SAM" id="MobiDB-lite"/>
    </source>
</evidence>
<organism evidence="2">
    <name type="scientific">Lygus hesperus</name>
    <name type="common">Western plant bug</name>
    <dbReference type="NCBI Taxonomy" id="30085"/>
    <lineage>
        <taxon>Eukaryota</taxon>
        <taxon>Metazoa</taxon>
        <taxon>Ecdysozoa</taxon>
        <taxon>Arthropoda</taxon>
        <taxon>Hexapoda</taxon>
        <taxon>Insecta</taxon>
        <taxon>Pterygota</taxon>
        <taxon>Neoptera</taxon>
        <taxon>Paraneoptera</taxon>
        <taxon>Hemiptera</taxon>
        <taxon>Heteroptera</taxon>
        <taxon>Panheteroptera</taxon>
        <taxon>Cimicomorpha</taxon>
        <taxon>Miridae</taxon>
        <taxon>Mirini</taxon>
        <taxon>Lygus</taxon>
    </lineage>
</organism>
<proteinExistence type="predicted"/>
<gene>
    <name evidence="2" type="ORF">g.41443</name>
</gene>
<evidence type="ECO:0008006" key="3">
    <source>
        <dbReference type="Google" id="ProtNLM"/>
    </source>
</evidence>
<feature type="compositionally biased region" description="Low complexity" evidence="1">
    <location>
        <begin position="27"/>
        <end position="38"/>
    </location>
</feature>
<sequence length="276" mass="31949">MGKYSSDSDSDNSYKKSKKKSRHRSTSDSSSSSRYSSSRSRRKKCSKKHKRRSGRSKSKEKDRNSRSSRKYSRDRDRDRYSKRSRSRSHSYSATRSPTRYRHRSKDSDASSTRGSRSRDRRRHRSRSRSPSSRRRSRSKDRRARDDGAELLEKLNKAAIQAMADNSKLREATLNLVNQVAERESAILDIKSSGFAPKAFSSTATDRRCEDLPTIVELPEPKPVKINLSMKEDPNSLLHPNLLLEDPDEKLNRWVRKLFLLRQRSLKGEPLAYGVAR</sequence>
<feature type="compositionally biased region" description="Basic residues" evidence="1">
    <location>
        <begin position="39"/>
        <end position="56"/>
    </location>
</feature>
<feature type="compositionally biased region" description="Basic and acidic residues" evidence="1">
    <location>
        <begin position="57"/>
        <end position="81"/>
    </location>
</feature>
<feature type="compositionally biased region" description="Basic residues" evidence="1">
    <location>
        <begin position="118"/>
        <end position="141"/>
    </location>
</feature>